<evidence type="ECO:0000313" key="2">
    <source>
        <dbReference type="Proteomes" id="UP000240934"/>
    </source>
</evidence>
<accession>A0A2H4YF53</accession>
<dbReference type="EMBL" id="MG250483">
    <property type="protein sequence ID" value="AUE22802.1"/>
    <property type="molecule type" value="Genomic_DNA"/>
</dbReference>
<dbReference type="Proteomes" id="UP000240934">
    <property type="component" value="Segment"/>
</dbReference>
<proteinExistence type="predicted"/>
<keyword evidence="2" id="KW-1185">Reference proteome</keyword>
<evidence type="ECO:0000313" key="1">
    <source>
        <dbReference type="EMBL" id="AUE22802.1"/>
    </source>
</evidence>
<gene>
    <name evidence="1" type="ORF">Ah1_00284</name>
</gene>
<protein>
    <submittedName>
        <fullName evidence="1">Uncharacterized protein</fullName>
    </submittedName>
</protein>
<sequence>METIDLKGNYAFYDTEHKKLIPVGGGITFGKGGNPTLKLYNSGFWNELKHRIVAKELGVCLDIAREAWSDYQCRNAHWHTAKHPSIINDNAALFQRVSRLLFKEQNIVIKVAVDSIIIDPKPVK</sequence>
<organism evidence="1 2">
    <name type="scientific">Aeromonas phage Ah1</name>
    <dbReference type="NCBI Taxonomy" id="2053701"/>
    <lineage>
        <taxon>Viruses</taxon>
        <taxon>Duplodnaviria</taxon>
        <taxon>Heunggongvirae</taxon>
        <taxon>Uroviricota</taxon>
        <taxon>Caudoviricetes</taxon>
        <taxon>Pantevenvirales</taxon>
        <taxon>Straboviridae</taxon>
        <taxon>Cinqassovirus</taxon>
        <taxon>Cinqassovirus ah1</taxon>
    </lineage>
</organism>
<name>A0A2H4YF53_9CAUD</name>
<reference evidence="1 2" key="1">
    <citation type="submission" date="2017-10" db="EMBL/GenBank/DDBJ databases">
        <title>Antibacterial composition for extension of chilled fish shelf life and decreasing of risk of food-borne infections, bacteriophage strains for its preparation.</title>
        <authorList>
            <person name="Zulkarneev E.R."/>
            <person name="Aleshkin A.V."/>
            <person name="Rubalsky O.V."/>
            <person name="Kiseleva I.A."/>
            <person name="Rubalskii E.O."/>
            <person name="Lebedev S.N."/>
        </authorList>
    </citation>
    <scope>NUCLEOTIDE SEQUENCE [LARGE SCALE GENOMIC DNA]</scope>
</reference>